<name>A0A7J0FTR9_9ERIC</name>
<dbReference type="EMBL" id="BJWL01000015">
    <property type="protein sequence ID" value="GFZ02099.1"/>
    <property type="molecule type" value="Genomic_DNA"/>
</dbReference>
<dbReference type="AlphaFoldDB" id="A0A7J0FTR9"/>
<dbReference type="OrthoDB" id="66881at2759"/>
<accession>A0A7J0FTR9</accession>
<protein>
    <submittedName>
        <fullName evidence="2">Uncharacterized protein</fullName>
    </submittedName>
</protein>
<feature type="region of interest" description="Disordered" evidence="1">
    <location>
        <begin position="1"/>
        <end position="29"/>
    </location>
</feature>
<proteinExistence type="predicted"/>
<keyword evidence="3" id="KW-1185">Reference proteome</keyword>
<sequence length="66" mass="7552">MTGLLPSAGVHSMKNGESKCSFETGKKNRKVRPEAYRHEWDIEHLVPQAYEDSAKYRSEENGFVPQ</sequence>
<reference evidence="2 3" key="1">
    <citation type="submission" date="2019-07" db="EMBL/GenBank/DDBJ databases">
        <title>De Novo Assembly of kiwifruit Actinidia rufa.</title>
        <authorList>
            <person name="Sugita-Konishi S."/>
            <person name="Sato K."/>
            <person name="Mori E."/>
            <person name="Abe Y."/>
            <person name="Kisaki G."/>
            <person name="Hamano K."/>
            <person name="Suezawa K."/>
            <person name="Otani M."/>
            <person name="Fukuda T."/>
            <person name="Manabe T."/>
            <person name="Gomi K."/>
            <person name="Tabuchi M."/>
            <person name="Akimitsu K."/>
            <person name="Kataoka I."/>
        </authorList>
    </citation>
    <scope>NUCLEOTIDE SEQUENCE [LARGE SCALE GENOMIC DNA]</scope>
    <source>
        <strain evidence="3">cv. Fuchu</strain>
    </source>
</reference>
<gene>
    <name evidence="2" type="ORF">Acr_15g0007080</name>
</gene>
<dbReference type="Proteomes" id="UP000585474">
    <property type="component" value="Unassembled WGS sequence"/>
</dbReference>
<evidence type="ECO:0000256" key="1">
    <source>
        <dbReference type="SAM" id="MobiDB-lite"/>
    </source>
</evidence>
<comment type="caution">
    <text evidence="2">The sequence shown here is derived from an EMBL/GenBank/DDBJ whole genome shotgun (WGS) entry which is preliminary data.</text>
</comment>
<organism evidence="2 3">
    <name type="scientific">Actinidia rufa</name>
    <dbReference type="NCBI Taxonomy" id="165716"/>
    <lineage>
        <taxon>Eukaryota</taxon>
        <taxon>Viridiplantae</taxon>
        <taxon>Streptophyta</taxon>
        <taxon>Embryophyta</taxon>
        <taxon>Tracheophyta</taxon>
        <taxon>Spermatophyta</taxon>
        <taxon>Magnoliopsida</taxon>
        <taxon>eudicotyledons</taxon>
        <taxon>Gunneridae</taxon>
        <taxon>Pentapetalae</taxon>
        <taxon>asterids</taxon>
        <taxon>Ericales</taxon>
        <taxon>Actinidiaceae</taxon>
        <taxon>Actinidia</taxon>
    </lineage>
</organism>
<evidence type="ECO:0000313" key="3">
    <source>
        <dbReference type="Proteomes" id="UP000585474"/>
    </source>
</evidence>
<evidence type="ECO:0000313" key="2">
    <source>
        <dbReference type="EMBL" id="GFZ02099.1"/>
    </source>
</evidence>